<keyword evidence="1" id="KW-0472">Membrane</keyword>
<dbReference type="OrthoDB" id="9786064at2"/>
<feature type="transmembrane region" description="Helical" evidence="1">
    <location>
        <begin position="146"/>
        <end position="166"/>
    </location>
</feature>
<organism evidence="2 3">
    <name type="scientific">Fodinibius salinus</name>
    <dbReference type="NCBI Taxonomy" id="860790"/>
    <lineage>
        <taxon>Bacteria</taxon>
        <taxon>Pseudomonadati</taxon>
        <taxon>Balneolota</taxon>
        <taxon>Balneolia</taxon>
        <taxon>Balneolales</taxon>
        <taxon>Balneolaceae</taxon>
        <taxon>Fodinibius</taxon>
    </lineage>
</organism>
<feature type="transmembrane region" description="Helical" evidence="1">
    <location>
        <begin position="120"/>
        <end position="139"/>
    </location>
</feature>
<feature type="transmembrane region" description="Helical" evidence="1">
    <location>
        <begin position="203"/>
        <end position="224"/>
    </location>
</feature>
<dbReference type="RefSeq" id="WP_148899231.1">
    <property type="nucleotide sequence ID" value="NZ_VNHY01000003.1"/>
</dbReference>
<evidence type="ECO:0008006" key="4">
    <source>
        <dbReference type="Google" id="ProtNLM"/>
    </source>
</evidence>
<keyword evidence="1" id="KW-0812">Transmembrane</keyword>
<name>A0A5D3YGI2_9BACT</name>
<gene>
    <name evidence="2" type="ORF">LX73_1892</name>
</gene>
<proteinExistence type="predicted"/>
<reference evidence="2 3" key="1">
    <citation type="submission" date="2019-07" db="EMBL/GenBank/DDBJ databases">
        <title>Genomic Encyclopedia of Archaeal and Bacterial Type Strains, Phase II (KMG-II): from individual species to whole genera.</title>
        <authorList>
            <person name="Goeker M."/>
        </authorList>
    </citation>
    <scope>NUCLEOTIDE SEQUENCE [LARGE SCALE GENOMIC DNA]</scope>
    <source>
        <strain evidence="2 3">DSM 21935</strain>
    </source>
</reference>
<feature type="transmembrane region" description="Helical" evidence="1">
    <location>
        <begin position="56"/>
        <end position="75"/>
    </location>
</feature>
<keyword evidence="3" id="KW-1185">Reference proteome</keyword>
<dbReference type="Proteomes" id="UP000324595">
    <property type="component" value="Unassembled WGS sequence"/>
</dbReference>
<keyword evidence="1" id="KW-1133">Transmembrane helix</keyword>
<evidence type="ECO:0000313" key="2">
    <source>
        <dbReference type="EMBL" id="TYP92531.1"/>
    </source>
</evidence>
<protein>
    <recommendedName>
        <fullName evidence="4">PAP2 superfamily protein</fullName>
    </recommendedName>
</protein>
<sequence length="225" mass="25297">MEQSPVDSTLNIFDRFAEEGLARLISDLGNPLFMPPAILLGSCILLKQSLWTTLQVTGIAIICYSLLPFLLTFFLFRRGIIHSMDLPIRKTRTALYAFSIATASLASLIIYQLTSVLHTFIFILSLVVLANLAISFLLNLRWKVSVHSASVAVAGTVYWLMFLWSITEYHTITLILSLTHLLLLLPMIMWARYHLSVHSFTELVGGTTAGILLTIIELIIFINIW</sequence>
<evidence type="ECO:0000256" key="1">
    <source>
        <dbReference type="SAM" id="Phobius"/>
    </source>
</evidence>
<dbReference type="EMBL" id="VNHY01000003">
    <property type="protein sequence ID" value="TYP92531.1"/>
    <property type="molecule type" value="Genomic_DNA"/>
</dbReference>
<evidence type="ECO:0000313" key="3">
    <source>
        <dbReference type="Proteomes" id="UP000324595"/>
    </source>
</evidence>
<accession>A0A5D3YGI2</accession>
<feature type="transmembrane region" description="Helical" evidence="1">
    <location>
        <begin position="172"/>
        <end position="191"/>
    </location>
</feature>
<feature type="transmembrane region" description="Helical" evidence="1">
    <location>
        <begin position="95"/>
        <end position="114"/>
    </location>
</feature>
<comment type="caution">
    <text evidence="2">The sequence shown here is derived from an EMBL/GenBank/DDBJ whole genome shotgun (WGS) entry which is preliminary data.</text>
</comment>
<dbReference type="AlphaFoldDB" id="A0A5D3YGI2"/>